<proteinExistence type="predicted"/>
<dbReference type="InParanoid" id="H2YVX0"/>
<dbReference type="HOGENOM" id="CLU_803991_0_0_1"/>
<dbReference type="Ensembl" id="ENSCSAVT00000009598.1">
    <property type="protein sequence ID" value="ENSCSAVP00000009481.1"/>
    <property type="gene ID" value="ENSCSAVG00000005578.1"/>
</dbReference>
<accession>H2YVX0</accession>
<reference evidence="3" key="1">
    <citation type="submission" date="2003-08" db="EMBL/GenBank/DDBJ databases">
        <authorList>
            <person name="Birren B."/>
            <person name="Nusbaum C."/>
            <person name="Abebe A."/>
            <person name="Abouelleil A."/>
            <person name="Adekoya E."/>
            <person name="Ait-zahra M."/>
            <person name="Allen N."/>
            <person name="Allen T."/>
            <person name="An P."/>
            <person name="Anderson M."/>
            <person name="Anderson S."/>
            <person name="Arachchi H."/>
            <person name="Armbruster J."/>
            <person name="Bachantsang P."/>
            <person name="Baldwin J."/>
            <person name="Barry A."/>
            <person name="Bayul T."/>
            <person name="Blitshsteyn B."/>
            <person name="Bloom T."/>
            <person name="Blye J."/>
            <person name="Boguslavskiy L."/>
            <person name="Borowsky M."/>
            <person name="Boukhgalter B."/>
            <person name="Brunache A."/>
            <person name="Butler J."/>
            <person name="Calixte N."/>
            <person name="Calvo S."/>
            <person name="Camarata J."/>
            <person name="Campo K."/>
            <person name="Chang J."/>
            <person name="Cheshatsang Y."/>
            <person name="Citroen M."/>
            <person name="Collymore A."/>
            <person name="Considine T."/>
            <person name="Cook A."/>
            <person name="Cooke P."/>
            <person name="Corum B."/>
            <person name="Cuomo C."/>
            <person name="David R."/>
            <person name="Dawoe T."/>
            <person name="Degray S."/>
            <person name="Dodge S."/>
            <person name="Dooley K."/>
            <person name="Dorje P."/>
            <person name="Dorjee K."/>
            <person name="Dorris L."/>
            <person name="Duffey N."/>
            <person name="Dupes A."/>
            <person name="Elkins T."/>
            <person name="Engels R."/>
            <person name="Erickson J."/>
            <person name="Farina A."/>
            <person name="Faro S."/>
            <person name="Ferreira P."/>
            <person name="Fischer H."/>
            <person name="Fitzgerald M."/>
            <person name="Foley K."/>
            <person name="Gage D."/>
            <person name="Galagan J."/>
            <person name="Gearin G."/>
            <person name="Gnerre S."/>
            <person name="Gnirke A."/>
            <person name="Goyette A."/>
            <person name="Graham J."/>
            <person name="Grandbois E."/>
            <person name="Gyaltsen K."/>
            <person name="Hafez N."/>
            <person name="Hagopian D."/>
            <person name="Hagos B."/>
            <person name="Hall J."/>
            <person name="Hatcher B."/>
            <person name="Heller A."/>
            <person name="Higgins H."/>
            <person name="Honan T."/>
            <person name="Horn A."/>
            <person name="Houde N."/>
            <person name="Hughes L."/>
            <person name="Hulme W."/>
            <person name="Husby E."/>
            <person name="Iliev I."/>
            <person name="Jaffe D."/>
            <person name="Jones C."/>
            <person name="Kamal M."/>
            <person name="Kamat A."/>
            <person name="Kamvysselis M."/>
            <person name="Karlsson E."/>
            <person name="Kells C."/>
            <person name="Kieu A."/>
            <person name="Kisner P."/>
            <person name="Kodira C."/>
            <person name="Kulbokas E."/>
            <person name="Labutti K."/>
            <person name="Lama D."/>
            <person name="Landers T."/>
            <person name="Leger J."/>
            <person name="Levine S."/>
            <person name="Lewis D."/>
            <person name="Lewis T."/>
            <person name="Lindblad-toh K."/>
            <person name="Liu X."/>
            <person name="Lokyitsang T."/>
            <person name="Lokyitsang Y."/>
            <person name="Lucien O."/>
            <person name="Lui A."/>
            <person name="Ma L.J."/>
            <person name="Mabbitt R."/>
            <person name="Macdonald J."/>
            <person name="Maclean C."/>
            <person name="Major J."/>
            <person name="Manning J."/>
            <person name="Marabella R."/>
            <person name="Maru K."/>
            <person name="Matthews C."/>
            <person name="Mauceli E."/>
            <person name="Mccarthy M."/>
            <person name="Mcdonough S."/>
            <person name="Mcghee T."/>
            <person name="Meldrim J."/>
            <person name="Meneus L."/>
            <person name="Mesirov J."/>
            <person name="Mihalev A."/>
            <person name="Mihova T."/>
            <person name="Mikkelsen T."/>
            <person name="Mlenga V."/>
            <person name="Moru K."/>
            <person name="Mozes J."/>
            <person name="Mulrain L."/>
            <person name="Munson G."/>
            <person name="Naylor J."/>
            <person name="Newes C."/>
            <person name="Nguyen C."/>
            <person name="Nguyen N."/>
            <person name="Nguyen T."/>
            <person name="Nicol R."/>
            <person name="Nielsen C."/>
            <person name="Nizzari M."/>
            <person name="Norbu C."/>
            <person name="Norbu N."/>
            <person name="O'donnell P."/>
            <person name="Okoawo O."/>
            <person name="O'leary S."/>
            <person name="Omotosho B."/>
            <person name="O'neill K."/>
            <person name="Osman S."/>
            <person name="Parker S."/>
            <person name="Perrin D."/>
            <person name="Phunkhang P."/>
            <person name="Piqani B."/>
            <person name="Purcell S."/>
            <person name="Rachupka T."/>
            <person name="Ramasamy U."/>
            <person name="Rameau R."/>
            <person name="Ray V."/>
            <person name="Raymond C."/>
            <person name="Retta R."/>
            <person name="Richardson S."/>
            <person name="Rise C."/>
            <person name="Rodriguez J."/>
            <person name="Rogers J."/>
            <person name="Rogov P."/>
            <person name="Rutman M."/>
            <person name="Schupbach R."/>
            <person name="Seaman C."/>
            <person name="Settipalli S."/>
            <person name="Sharpe T."/>
            <person name="Sheridan J."/>
            <person name="Sherpa N."/>
            <person name="Shi J."/>
            <person name="Smirnov S."/>
            <person name="Smith C."/>
            <person name="Sougnez C."/>
            <person name="Spencer B."/>
            <person name="Stalker J."/>
            <person name="Stange-thomann N."/>
            <person name="Stavropoulos S."/>
            <person name="Stetson K."/>
            <person name="Stone C."/>
            <person name="Stone S."/>
            <person name="Stubbs M."/>
            <person name="Talamas J."/>
            <person name="Tchuinga P."/>
            <person name="Tenzing P."/>
            <person name="Tesfaye S."/>
            <person name="Theodore J."/>
            <person name="Thoulutsang Y."/>
            <person name="Topham K."/>
            <person name="Towey S."/>
            <person name="Tsamla T."/>
            <person name="Tsomo N."/>
            <person name="Vallee D."/>
            <person name="Vassiliev H."/>
            <person name="Venkataraman V."/>
            <person name="Vinson J."/>
            <person name="Vo A."/>
            <person name="Wade C."/>
            <person name="Wang S."/>
            <person name="Wangchuk T."/>
            <person name="Wangdi T."/>
            <person name="Whittaker C."/>
            <person name="Wilkinson J."/>
            <person name="Wu Y."/>
            <person name="Wyman D."/>
            <person name="Yadav S."/>
            <person name="Yang S."/>
            <person name="Yang X."/>
            <person name="Yeager S."/>
            <person name="Yee E."/>
            <person name="Young G."/>
            <person name="Zainoun J."/>
            <person name="Zembeck L."/>
            <person name="Zimmer A."/>
            <person name="Zody M."/>
            <person name="Lander E."/>
        </authorList>
    </citation>
    <scope>NUCLEOTIDE SEQUENCE [LARGE SCALE GENOMIC DNA]</scope>
</reference>
<evidence type="ECO:0000256" key="1">
    <source>
        <dbReference type="SAM" id="SignalP"/>
    </source>
</evidence>
<dbReference type="PROSITE" id="PS51257">
    <property type="entry name" value="PROKAR_LIPOPROTEIN"/>
    <property type="match status" value="1"/>
</dbReference>
<protein>
    <submittedName>
        <fullName evidence="2">Uncharacterized protein</fullName>
    </submittedName>
</protein>
<reference evidence="2" key="2">
    <citation type="submission" date="2025-08" db="UniProtKB">
        <authorList>
            <consortium name="Ensembl"/>
        </authorList>
    </citation>
    <scope>IDENTIFICATION</scope>
</reference>
<keyword evidence="3" id="KW-1185">Reference proteome</keyword>
<evidence type="ECO:0000313" key="3">
    <source>
        <dbReference type="Proteomes" id="UP000007875"/>
    </source>
</evidence>
<dbReference type="Proteomes" id="UP000007875">
    <property type="component" value="Unassembled WGS sequence"/>
</dbReference>
<dbReference type="AlphaFoldDB" id="H2YVX0"/>
<sequence>MLRLTVLSTICLSLVAGCHYHPEQRHKRALSPPNARMQISGTSSMRTFFTSCMERRVSSDVFPSFQTILDYVVLDTKWYKNSDDATCLASSGTDTADCWIARITSLIDRSSPLYQTSMLCIAEFTTLSLSSNPEGGSSEISNARFKRQILVPNERDTNEYINCFERNLVLPDDRNPINVPILVRFIRNHTVCTGGELGDCQLTNISMAADTENFAYRLEALTRDDSPLLDTTVLCNHEVFPIVPVEQVNRTDECYAGISVKFGQTFHTERCASSETMCQTKIVMNRRRKIVEKKCKHGDACLGNWSANRQNCFGENAIKNGVRVCHFCCTGNLCNNSTSINELAN</sequence>
<feature type="chain" id="PRO_5003578363" evidence="1">
    <location>
        <begin position="21"/>
        <end position="345"/>
    </location>
</feature>
<dbReference type="GeneTree" id="ENSGT00660000095958"/>
<name>H2YVX0_CIOSA</name>
<keyword evidence="1" id="KW-0732">Signal</keyword>
<dbReference type="SUPFAM" id="SSF57302">
    <property type="entry name" value="Snake toxin-like"/>
    <property type="match status" value="1"/>
</dbReference>
<organism evidence="2 3">
    <name type="scientific">Ciona savignyi</name>
    <name type="common">Pacific transparent sea squirt</name>
    <dbReference type="NCBI Taxonomy" id="51511"/>
    <lineage>
        <taxon>Eukaryota</taxon>
        <taxon>Metazoa</taxon>
        <taxon>Chordata</taxon>
        <taxon>Tunicata</taxon>
        <taxon>Ascidiacea</taxon>
        <taxon>Phlebobranchia</taxon>
        <taxon>Cionidae</taxon>
        <taxon>Ciona</taxon>
    </lineage>
</organism>
<dbReference type="InterPro" id="IPR045860">
    <property type="entry name" value="Snake_toxin-like_sf"/>
</dbReference>
<reference evidence="2" key="3">
    <citation type="submission" date="2025-09" db="UniProtKB">
        <authorList>
            <consortium name="Ensembl"/>
        </authorList>
    </citation>
    <scope>IDENTIFICATION</scope>
</reference>
<evidence type="ECO:0000313" key="2">
    <source>
        <dbReference type="Ensembl" id="ENSCSAVP00000009481.1"/>
    </source>
</evidence>
<dbReference type="OMA" id="VEKKCKH"/>
<feature type="signal peptide" evidence="1">
    <location>
        <begin position="1"/>
        <end position="20"/>
    </location>
</feature>